<evidence type="ECO:0000256" key="1">
    <source>
        <dbReference type="SAM" id="Phobius"/>
    </source>
</evidence>
<protein>
    <submittedName>
        <fullName evidence="2">Uncharacterized protein</fullName>
    </submittedName>
</protein>
<dbReference type="GeneID" id="93128920"/>
<dbReference type="RefSeq" id="WP_035974922.1">
    <property type="nucleotide sequence ID" value="NZ_CABVPR010000001.1"/>
</dbReference>
<feature type="transmembrane region" description="Helical" evidence="1">
    <location>
        <begin position="246"/>
        <end position="263"/>
    </location>
</feature>
<evidence type="ECO:0000313" key="2">
    <source>
        <dbReference type="EMBL" id="QRO79086.1"/>
    </source>
</evidence>
<name>A0A892I826_9BURK</name>
<organism evidence="2 3">
    <name type="scientific">Burkholderia dolosa</name>
    <dbReference type="NCBI Taxonomy" id="152500"/>
    <lineage>
        <taxon>Bacteria</taxon>
        <taxon>Pseudomonadati</taxon>
        <taxon>Pseudomonadota</taxon>
        <taxon>Betaproteobacteria</taxon>
        <taxon>Burkholderiales</taxon>
        <taxon>Burkholderiaceae</taxon>
        <taxon>Burkholderia</taxon>
        <taxon>Burkholderia cepacia complex</taxon>
    </lineage>
</organism>
<dbReference type="Proteomes" id="UP000625568">
    <property type="component" value="Chromosome 2"/>
</dbReference>
<keyword evidence="1" id="KW-0812">Transmembrane</keyword>
<proteinExistence type="predicted"/>
<dbReference type="EMBL" id="CP069483">
    <property type="protein sequence ID" value="QRO79086.1"/>
    <property type="molecule type" value="Genomic_DNA"/>
</dbReference>
<evidence type="ECO:0000313" key="3">
    <source>
        <dbReference type="Proteomes" id="UP000625568"/>
    </source>
</evidence>
<feature type="transmembrane region" description="Helical" evidence="1">
    <location>
        <begin position="70"/>
        <end position="100"/>
    </location>
</feature>
<keyword evidence="1" id="KW-1133">Transmembrane helix</keyword>
<keyword evidence="1" id="KW-0472">Membrane</keyword>
<gene>
    <name evidence="2" type="ORF">I6K02_21190</name>
</gene>
<feature type="transmembrane region" description="Helical" evidence="1">
    <location>
        <begin position="112"/>
        <end position="133"/>
    </location>
</feature>
<feature type="transmembrane region" description="Helical" evidence="1">
    <location>
        <begin position="213"/>
        <end position="234"/>
    </location>
</feature>
<feature type="transmembrane region" description="Helical" evidence="1">
    <location>
        <begin position="171"/>
        <end position="193"/>
    </location>
</feature>
<accession>A0A892I826</accession>
<keyword evidence="3" id="KW-1185">Reference proteome</keyword>
<sequence>MSTPPSTVPWNIVAERLGKIFDFGKNAIELTAKLAVLMLVLPGLLLWTYLDRIGWQLLFLDSISSTSGLLALLIGTVLLVSGVLLVLCAPSIFLLSLLAIDKELRVITKSTAVAILLTVVTWMAIVFAGSLWFKHLSVPVVLLITFAIGIVITLVGQYFERTLTGQGKLKILLKAAGLSLLVTIAAVSGGGGFLTVESFAGDTSTNAKALSALATLLPLTLAGFLPGLMAISLAARSKPATVTIKYVTIGVGFVLYILVTWSLTSLSTGIGDRALEKTGVYSTTPQDFELLKDDARDSVARVGIPITSAGKPTIRAYVRYAFGDVRLLCASEFRPGITDGLEDPLSNDPDELKRARNMALDAGRNCVVLRKDDIRPIRFKQYH</sequence>
<feature type="transmembrane region" description="Helical" evidence="1">
    <location>
        <begin position="139"/>
        <end position="159"/>
    </location>
</feature>
<dbReference type="AlphaFoldDB" id="A0A892I826"/>
<feature type="transmembrane region" description="Helical" evidence="1">
    <location>
        <begin position="30"/>
        <end position="50"/>
    </location>
</feature>
<reference evidence="2 3" key="1">
    <citation type="submission" date="2021-02" db="EMBL/GenBank/DDBJ databases">
        <title>FDA dAtabase for Regulatory Grade micrObial Sequences (FDA-ARGOS): Supporting development and validation of Infectious Disease Dx tests.</title>
        <authorList>
            <person name="Minogue T."/>
            <person name="Wolcott M."/>
            <person name="Wasieloski L."/>
            <person name="Aguilar W."/>
            <person name="Moore D."/>
            <person name="Jaissle J."/>
            <person name="Tallon L."/>
            <person name="Sadzewicz L."/>
            <person name="Zhao X."/>
            <person name="Boylan J."/>
            <person name="Ott S."/>
            <person name="Bowen H."/>
            <person name="Vavikolanu K."/>
            <person name="Mehta A."/>
            <person name="Aluvathingal J."/>
            <person name="Nadendla S."/>
            <person name="Yan Y."/>
            <person name="Sichtig H."/>
        </authorList>
    </citation>
    <scope>NUCLEOTIDE SEQUENCE [LARGE SCALE GENOMIC DNA]</scope>
    <source>
        <strain evidence="2 3">FDAARGOS_1272</strain>
    </source>
</reference>